<gene>
    <name evidence="1" type="ORF">CYLTODRAFT_495593</name>
</gene>
<dbReference type="GO" id="GO:0008270">
    <property type="term" value="F:zinc ion binding"/>
    <property type="evidence" value="ECO:0007669"/>
    <property type="project" value="InterPro"/>
</dbReference>
<name>A0A0D7ATA7_9AGAR</name>
<dbReference type="EMBL" id="KN881553">
    <property type="protein sequence ID" value="KIY60546.1"/>
    <property type="molecule type" value="Genomic_DNA"/>
</dbReference>
<reference evidence="1 2" key="1">
    <citation type="journal article" date="2015" name="Fungal Genet. Biol.">
        <title>Evolution of novel wood decay mechanisms in Agaricales revealed by the genome sequences of Fistulina hepatica and Cylindrobasidium torrendii.</title>
        <authorList>
            <person name="Floudas D."/>
            <person name="Held B.W."/>
            <person name="Riley R."/>
            <person name="Nagy L.G."/>
            <person name="Koehler G."/>
            <person name="Ransdell A.S."/>
            <person name="Younus H."/>
            <person name="Chow J."/>
            <person name="Chiniquy J."/>
            <person name="Lipzen A."/>
            <person name="Tritt A."/>
            <person name="Sun H."/>
            <person name="Haridas S."/>
            <person name="LaButti K."/>
            <person name="Ohm R.A."/>
            <person name="Kues U."/>
            <person name="Blanchette R.A."/>
            <person name="Grigoriev I.V."/>
            <person name="Minto R.E."/>
            <person name="Hibbett D.S."/>
        </authorList>
    </citation>
    <scope>NUCLEOTIDE SEQUENCE [LARGE SCALE GENOMIC DNA]</scope>
    <source>
        <strain evidence="1 2">FP15055 ss-10</strain>
    </source>
</reference>
<dbReference type="InterPro" id="IPR036864">
    <property type="entry name" value="Zn2-C6_fun-type_DNA-bd_sf"/>
</dbReference>
<evidence type="ECO:0000313" key="1">
    <source>
        <dbReference type="EMBL" id="KIY60546.1"/>
    </source>
</evidence>
<evidence type="ECO:0008006" key="3">
    <source>
        <dbReference type="Google" id="ProtNLM"/>
    </source>
</evidence>
<organism evidence="1 2">
    <name type="scientific">Cylindrobasidium torrendii FP15055 ss-10</name>
    <dbReference type="NCBI Taxonomy" id="1314674"/>
    <lineage>
        <taxon>Eukaryota</taxon>
        <taxon>Fungi</taxon>
        <taxon>Dikarya</taxon>
        <taxon>Basidiomycota</taxon>
        <taxon>Agaricomycotina</taxon>
        <taxon>Agaricomycetes</taxon>
        <taxon>Agaricomycetidae</taxon>
        <taxon>Agaricales</taxon>
        <taxon>Marasmiineae</taxon>
        <taxon>Physalacriaceae</taxon>
        <taxon>Cylindrobasidium</taxon>
    </lineage>
</organism>
<dbReference type="Proteomes" id="UP000054007">
    <property type="component" value="Unassembled WGS sequence"/>
</dbReference>
<proteinExistence type="predicted"/>
<accession>A0A0D7ATA7</accession>
<dbReference type="SUPFAM" id="SSF57701">
    <property type="entry name" value="Zn2/Cys6 DNA-binding domain"/>
    <property type="match status" value="1"/>
</dbReference>
<sequence>MSEEVQLNDVLLSCDRCDRLRKDCNYEGRVPCTECAASGDTCDAGLRKRMSHEMHTTEVVERLRREVKMWKEEQAKAATRLNRLSKRFTKYYNYYYAEVARSEALRKDYHAEVARSEALRKDLKAFISVVDESLGKQ</sequence>
<keyword evidence="2" id="KW-1185">Reference proteome</keyword>
<evidence type="ECO:0000313" key="2">
    <source>
        <dbReference type="Proteomes" id="UP000054007"/>
    </source>
</evidence>
<dbReference type="GO" id="GO:0000981">
    <property type="term" value="F:DNA-binding transcription factor activity, RNA polymerase II-specific"/>
    <property type="evidence" value="ECO:0007669"/>
    <property type="project" value="InterPro"/>
</dbReference>
<protein>
    <recommendedName>
        <fullName evidence="3">Zn(2)-C6 fungal-type domain-containing protein</fullName>
    </recommendedName>
</protein>
<dbReference type="AlphaFoldDB" id="A0A0D7ATA7"/>